<gene>
    <name evidence="1" type="ordered locus">MODMU_0404</name>
</gene>
<sequence>MDTAGSPEHDADCRCGGAAAHVPTARPAADSTVDCPECGEPSSPQRIATWGHCRACRTADSRAKSPLRW</sequence>
<keyword evidence="2" id="KW-1185">Reference proteome</keyword>
<dbReference type="KEGG" id="mmar:MODMU_0404"/>
<accession>I4ER49</accession>
<evidence type="ECO:0000313" key="1">
    <source>
        <dbReference type="EMBL" id="CCH85862.1"/>
    </source>
</evidence>
<protein>
    <submittedName>
        <fullName evidence="1">Uncharacterized protein</fullName>
    </submittedName>
</protein>
<dbReference type="HOGENOM" id="CLU_2771338_0_0_11"/>
<reference evidence="1 2" key="1">
    <citation type="journal article" date="2012" name="J. Bacteriol.">
        <title>Genome Sequence of Radiation-Resistant Modestobacter marinus Strain BC501, a Representative Actinobacterium That Thrives on Calcareous Stone Surfaces.</title>
        <authorList>
            <person name="Normand P."/>
            <person name="Gury J."/>
            <person name="Pujic P."/>
            <person name="Chouaia B."/>
            <person name="Crotti E."/>
            <person name="Brusetti L."/>
            <person name="Daffonchio D."/>
            <person name="Vacherie B."/>
            <person name="Barbe V."/>
            <person name="Medigue C."/>
            <person name="Calteau A."/>
            <person name="Ghodhbane-Gtari F."/>
            <person name="Essoussi I."/>
            <person name="Nouioui I."/>
            <person name="Abbassi-Ghozzi I."/>
            <person name="Gtari M."/>
        </authorList>
    </citation>
    <scope>NUCLEOTIDE SEQUENCE [LARGE SCALE GENOMIC DNA]</scope>
    <source>
        <strain evidence="2">BC 501</strain>
    </source>
</reference>
<name>I4ER49_MODI5</name>
<organism evidence="1 2">
    <name type="scientific">Modestobacter italicus (strain DSM 44449 / CECT 9708 / BC 501)</name>
    <dbReference type="NCBI Taxonomy" id="2732864"/>
    <lineage>
        <taxon>Bacteria</taxon>
        <taxon>Bacillati</taxon>
        <taxon>Actinomycetota</taxon>
        <taxon>Actinomycetes</taxon>
        <taxon>Geodermatophilales</taxon>
        <taxon>Geodermatophilaceae</taxon>
        <taxon>Modestobacter</taxon>
    </lineage>
</organism>
<dbReference type="OrthoDB" id="5196959at2"/>
<evidence type="ECO:0000313" key="2">
    <source>
        <dbReference type="Proteomes" id="UP000006461"/>
    </source>
</evidence>
<dbReference type="EMBL" id="FO203431">
    <property type="protein sequence ID" value="CCH85862.1"/>
    <property type="molecule type" value="Genomic_DNA"/>
</dbReference>
<dbReference type="AlphaFoldDB" id="I4ER49"/>
<dbReference type="Proteomes" id="UP000006461">
    <property type="component" value="Chromosome"/>
</dbReference>
<proteinExistence type="predicted"/>